<evidence type="ECO:0000313" key="2">
    <source>
        <dbReference type="Proteomes" id="UP000789375"/>
    </source>
</evidence>
<gene>
    <name evidence="1" type="ORF">FMOSSE_LOCUS9527</name>
</gene>
<protein>
    <submittedName>
        <fullName evidence="1">9300_t:CDS:1</fullName>
    </submittedName>
</protein>
<sequence length="99" mass="11503">MEHVEVFTFSHVEDLLRTTNAYPAKMNVFSTKSSNFSETMCGNRVGAGNSISKTFSKKEIVEMCRKMIMSTEFAMPICRLWHKKDDTFWVPKENLYCSF</sequence>
<reference evidence="1" key="1">
    <citation type="submission" date="2021-06" db="EMBL/GenBank/DDBJ databases">
        <authorList>
            <person name="Kallberg Y."/>
            <person name="Tangrot J."/>
            <person name="Rosling A."/>
        </authorList>
    </citation>
    <scope>NUCLEOTIDE SEQUENCE</scope>
    <source>
        <strain evidence="1">87-6 pot B 2015</strain>
    </source>
</reference>
<dbReference type="Proteomes" id="UP000789375">
    <property type="component" value="Unassembled WGS sequence"/>
</dbReference>
<dbReference type="AlphaFoldDB" id="A0A9N9CV43"/>
<organism evidence="1 2">
    <name type="scientific">Funneliformis mosseae</name>
    <name type="common">Endomycorrhizal fungus</name>
    <name type="synonym">Glomus mosseae</name>
    <dbReference type="NCBI Taxonomy" id="27381"/>
    <lineage>
        <taxon>Eukaryota</taxon>
        <taxon>Fungi</taxon>
        <taxon>Fungi incertae sedis</taxon>
        <taxon>Mucoromycota</taxon>
        <taxon>Glomeromycotina</taxon>
        <taxon>Glomeromycetes</taxon>
        <taxon>Glomerales</taxon>
        <taxon>Glomeraceae</taxon>
        <taxon>Funneliformis</taxon>
    </lineage>
</organism>
<proteinExistence type="predicted"/>
<dbReference type="EMBL" id="CAJVPP010002803">
    <property type="protein sequence ID" value="CAG8612250.1"/>
    <property type="molecule type" value="Genomic_DNA"/>
</dbReference>
<comment type="caution">
    <text evidence="1">The sequence shown here is derived from an EMBL/GenBank/DDBJ whole genome shotgun (WGS) entry which is preliminary data.</text>
</comment>
<name>A0A9N9CV43_FUNMO</name>
<keyword evidence="2" id="KW-1185">Reference proteome</keyword>
<accession>A0A9N9CV43</accession>
<evidence type="ECO:0000313" key="1">
    <source>
        <dbReference type="EMBL" id="CAG8612250.1"/>
    </source>
</evidence>